<organism evidence="2 3">
    <name type="scientific">Nocardioides cavernae</name>
    <dbReference type="NCBI Taxonomy" id="1921566"/>
    <lineage>
        <taxon>Bacteria</taxon>
        <taxon>Bacillati</taxon>
        <taxon>Actinomycetota</taxon>
        <taxon>Actinomycetes</taxon>
        <taxon>Propionibacteriales</taxon>
        <taxon>Nocardioidaceae</taxon>
        <taxon>Nocardioides</taxon>
    </lineage>
</organism>
<accession>A0ABR8NH57</accession>
<dbReference type="RefSeq" id="WP_191197334.1">
    <property type="nucleotide sequence ID" value="NZ_JACXYZ010000006.1"/>
</dbReference>
<reference evidence="2 3" key="1">
    <citation type="submission" date="2020-09" db="EMBL/GenBank/DDBJ databases">
        <title>novel species in genus Nocardioides.</title>
        <authorList>
            <person name="Zhang G."/>
        </authorList>
    </citation>
    <scope>NUCLEOTIDE SEQUENCE [LARGE SCALE GENOMIC DNA]</scope>
    <source>
        <strain evidence="2 3">KCTC 39551</strain>
    </source>
</reference>
<name>A0ABR8NH57_9ACTN</name>
<dbReference type="SUPFAM" id="SSF55486">
    <property type="entry name" value="Metalloproteases ('zincins'), catalytic domain"/>
    <property type="match status" value="1"/>
</dbReference>
<proteinExistence type="predicted"/>
<evidence type="ECO:0000256" key="1">
    <source>
        <dbReference type="SAM" id="MobiDB-lite"/>
    </source>
</evidence>
<gene>
    <name evidence="2" type="ORF">IEZ26_22790</name>
</gene>
<evidence type="ECO:0000313" key="3">
    <source>
        <dbReference type="Proteomes" id="UP000618818"/>
    </source>
</evidence>
<comment type="caution">
    <text evidence="2">The sequence shown here is derived from an EMBL/GenBank/DDBJ whole genome shotgun (WGS) entry which is preliminary data.</text>
</comment>
<evidence type="ECO:0000313" key="2">
    <source>
        <dbReference type="EMBL" id="MBD3927468.1"/>
    </source>
</evidence>
<dbReference type="Proteomes" id="UP000618818">
    <property type="component" value="Unassembled WGS sequence"/>
</dbReference>
<dbReference type="EMBL" id="JACXYZ010000006">
    <property type="protein sequence ID" value="MBD3927468.1"/>
    <property type="molecule type" value="Genomic_DNA"/>
</dbReference>
<keyword evidence="3" id="KW-1185">Reference proteome</keyword>
<feature type="region of interest" description="Disordered" evidence="1">
    <location>
        <begin position="89"/>
        <end position="120"/>
    </location>
</feature>
<dbReference type="InterPro" id="IPR024079">
    <property type="entry name" value="MetalloPept_cat_dom_sf"/>
</dbReference>
<protein>
    <submittedName>
        <fullName evidence="2">Uncharacterized protein</fullName>
    </submittedName>
</protein>
<dbReference type="Gene3D" id="3.40.390.10">
    <property type="entry name" value="Collagenase (Catalytic Domain)"/>
    <property type="match status" value="1"/>
</dbReference>
<sequence>MSIDLSRASDEDYRTTRNATAEVAAVPDAVPDVYDDADHGGLAAAKAPLSPIPFPPILLRRSGVYRVDRPIVLPPVPVPIPTPQIPPFPPITPLGASAPDQAGSSTNGQEPHAGTAEDAVAPLVPVPSITPLFGSEELRVDIDGVKPTMTISGTITRLFGGRLTWIARVKKDPATGTWSGPISYRDGNASLRPHTTVTVKLTGGPFLPSNRKATATFSGGTASPVTHTFSFQKAAFRDVAFEYDRVSDATAVTSHNPATHPNRSPSAPGSTLTLETAYSRLGFQVTKTGGDSVIPNPPGSAWSDQEMHDAMQAHWSRWADAPQWAIWVLFARLHDQGTSLGGIMFDDIGAAQRQGTAIFSDSFISQAPNGEVHPGPWVERMKFWTAMHEIGHAFNLAHSWQKSLGTGWVSLTDEPAALSFMNYPYNYPGGLDAFFAAFDYGFSPDELLFLRHAPERFVKMGAAPWFDNHGFEQEAYEQLRAAVTGPLELELRVHREPRFEFLEPVVLELRLKNVSSTPAVVDDNALQGDGLAIVVAKDGGEAKRWLPFARYCTAPAPRVLQPGDAMYASVFVSAGSGGWLVSEPGSYTVYAATEAQSGATAALSRPLGIVVDRPSGTEAERLADDMFTKEVAHVLAFGGSRVLTSANDTLREVAERLPESAAAVHATAALGAPKATDGKVLALGDAGTEVVEVVPADPHEATQLLSASLGDFDRAADSLGHIAVTKQTERLAAAMEDMGDTTARTDLLNASADVLARRGVLPGVVEELRSR</sequence>